<dbReference type="AlphaFoldDB" id="A0A1K2H8B6"/>
<dbReference type="GO" id="GO:0015074">
    <property type="term" value="P:DNA integration"/>
    <property type="evidence" value="ECO:0007669"/>
    <property type="project" value="InterPro"/>
</dbReference>
<dbReference type="PANTHER" id="PTHR30349">
    <property type="entry name" value="PHAGE INTEGRASE-RELATED"/>
    <property type="match status" value="1"/>
</dbReference>
<dbReference type="STRING" id="1122154.SAMN02746068_00711"/>
<dbReference type="Pfam" id="PF00589">
    <property type="entry name" value="Phage_integrase"/>
    <property type="match status" value="1"/>
</dbReference>
<dbReference type="InterPro" id="IPR013762">
    <property type="entry name" value="Integrase-like_cat_sf"/>
</dbReference>
<dbReference type="InterPro" id="IPR011010">
    <property type="entry name" value="DNA_brk_join_enz"/>
</dbReference>
<dbReference type="SUPFAM" id="SSF56349">
    <property type="entry name" value="DNA breaking-rejoining enzymes"/>
    <property type="match status" value="1"/>
</dbReference>
<keyword evidence="2" id="KW-0238">DNA-binding</keyword>
<reference evidence="6 7" key="2">
    <citation type="submission" date="2016-11" db="EMBL/GenBank/DDBJ databases">
        <authorList>
            <person name="Jaros S."/>
            <person name="Januszkiewicz K."/>
            <person name="Wedrychowicz H."/>
        </authorList>
    </citation>
    <scope>NUCLEOTIDE SEQUENCE [LARGE SCALE GENOMIC DNA]</scope>
    <source>
        <strain evidence="6 7">DSM 22330</strain>
    </source>
</reference>
<dbReference type="InterPro" id="IPR028259">
    <property type="entry name" value="AP2-like_int_N"/>
</dbReference>
<keyword evidence="3" id="KW-0233">DNA recombination</keyword>
<evidence type="ECO:0000259" key="4">
    <source>
        <dbReference type="PROSITE" id="PS51898"/>
    </source>
</evidence>
<evidence type="ECO:0000256" key="1">
    <source>
        <dbReference type="ARBA" id="ARBA00008857"/>
    </source>
</evidence>
<dbReference type="Proteomes" id="UP000185655">
    <property type="component" value="Unassembled WGS sequence"/>
</dbReference>
<dbReference type="InterPro" id="IPR002104">
    <property type="entry name" value="Integrase_catalytic"/>
</dbReference>
<evidence type="ECO:0000313" key="7">
    <source>
        <dbReference type="Proteomes" id="UP000185655"/>
    </source>
</evidence>
<dbReference type="EMBL" id="JXJT01000019">
    <property type="protein sequence ID" value="PCS02011.1"/>
    <property type="molecule type" value="Genomic_DNA"/>
</dbReference>
<sequence>MARYTKRGKVWQYEISYKTNDGKYKKLRKSAFPKKSDAIMAASEMEIKLGKGFAINDKDVLLSDYFRQWIKIYKKGKISDVTFLKYENILMNIEKYFKYATVKSLTRTRYQEVINQFSKTHATPTIERFNSTIRASIVNLIDEGVIPLDFTKNVVIKGETEVKKEKDKYLNFLEFKRLMKSAKSRINPKYPSNFMIFIAGMTGMRFGELLGLTWDNINFDKKYINVCQTWDYHLNTGFAPTKNEQSVRKISIDDSTLEALSDFQAEQTKFFRSVEVTNRHHLVFSNAVTQAISNNAINKQLSKLCKQSGIDTPLTLHGLRHTHASVLLYKDVNILAVSKRLGHKDLSITMSVYSHILKELEEKENKHIASILEEI</sequence>
<protein>
    <submittedName>
        <fullName evidence="6">Site-specific recombinase XerD</fullName>
    </submittedName>
</protein>
<dbReference type="Pfam" id="PF14657">
    <property type="entry name" value="Arm-DNA-bind_4"/>
    <property type="match status" value="1"/>
</dbReference>
<evidence type="ECO:0000313" key="6">
    <source>
        <dbReference type="EMBL" id="SFZ72977.1"/>
    </source>
</evidence>
<dbReference type="Gene3D" id="1.10.443.10">
    <property type="entry name" value="Intergrase catalytic core"/>
    <property type="match status" value="1"/>
</dbReference>
<dbReference type="Proteomes" id="UP000218979">
    <property type="component" value="Unassembled WGS sequence"/>
</dbReference>
<organism evidence="6 7">
    <name type="scientific">Pseudolactococcus chungangensis CAU 28 = DSM 22330</name>
    <dbReference type="NCBI Taxonomy" id="1122154"/>
    <lineage>
        <taxon>Bacteria</taxon>
        <taxon>Bacillati</taxon>
        <taxon>Bacillota</taxon>
        <taxon>Bacilli</taxon>
        <taxon>Lactobacillales</taxon>
        <taxon>Streptococcaceae</taxon>
        <taxon>Pseudolactococcus</taxon>
    </lineage>
</organism>
<dbReference type="InterPro" id="IPR010998">
    <property type="entry name" value="Integrase_recombinase_N"/>
</dbReference>
<accession>A0A1K2H8B6</accession>
<dbReference type="CDD" id="cd01189">
    <property type="entry name" value="INT_ICEBs1_C_like"/>
    <property type="match status" value="1"/>
</dbReference>
<gene>
    <name evidence="5" type="ORF">RR45_GL000719</name>
    <name evidence="6" type="ORF">SAMN02746068_00711</name>
</gene>
<keyword evidence="8" id="KW-1185">Reference proteome</keyword>
<proteinExistence type="inferred from homology"/>
<evidence type="ECO:0000256" key="2">
    <source>
        <dbReference type="ARBA" id="ARBA00023125"/>
    </source>
</evidence>
<comment type="similarity">
    <text evidence="1">Belongs to the 'phage' integrase family.</text>
</comment>
<dbReference type="PANTHER" id="PTHR30349:SF64">
    <property type="entry name" value="PROPHAGE INTEGRASE INTD-RELATED"/>
    <property type="match status" value="1"/>
</dbReference>
<dbReference type="PROSITE" id="PS51898">
    <property type="entry name" value="TYR_RECOMBINASE"/>
    <property type="match status" value="1"/>
</dbReference>
<feature type="domain" description="Tyr recombinase" evidence="4">
    <location>
        <begin position="165"/>
        <end position="368"/>
    </location>
</feature>
<dbReference type="RefSeq" id="WP_031365311.1">
    <property type="nucleotide sequence ID" value="NZ_FPKS01000003.1"/>
</dbReference>
<dbReference type="Gene3D" id="1.10.150.130">
    <property type="match status" value="1"/>
</dbReference>
<dbReference type="InterPro" id="IPR050090">
    <property type="entry name" value="Tyrosine_recombinase_XerCD"/>
</dbReference>
<evidence type="ECO:0000313" key="5">
    <source>
        <dbReference type="EMBL" id="PCS02011.1"/>
    </source>
</evidence>
<evidence type="ECO:0000313" key="8">
    <source>
        <dbReference type="Proteomes" id="UP000218979"/>
    </source>
</evidence>
<dbReference type="GO" id="GO:0006310">
    <property type="term" value="P:DNA recombination"/>
    <property type="evidence" value="ECO:0007669"/>
    <property type="project" value="UniProtKB-KW"/>
</dbReference>
<dbReference type="GO" id="GO:0003677">
    <property type="term" value="F:DNA binding"/>
    <property type="evidence" value="ECO:0007669"/>
    <property type="project" value="UniProtKB-KW"/>
</dbReference>
<dbReference type="OrthoDB" id="9803188at2"/>
<reference evidence="5 8" key="1">
    <citation type="submission" date="2014-12" db="EMBL/GenBank/DDBJ databases">
        <title>Draft genome sequences of 10 type strains of Lactococcus.</title>
        <authorList>
            <person name="Sun Z."/>
            <person name="Zhong Z."/>
            <person name="Liu W."/>
            <person name="Zhang W."/>
            <person name="Zhang H."/>
        </authorList>
    </citation>
    <scope>NUCLEOTIDE SEQUENCE [LARGE SCALE GENOMIC DNA]</scope>
    <source>
        <strain evidence="5 8">DSM 22330</strain>
    </source>
</reference>
<dbReference type="EMBL" id="FPKS01000003">
    <property type="protein sequence ID" value="SFZ72977.1"/>
    <property type="molecule type" value="Genomic_DNA"/>
</dbReference>
<name>A0A1K2H8B6_9LACT</name>
<evidence type="ECO:0000256" key="3">
    <source>
        <dbReference type="ARBA" id="ARBA00023172"/>
    </source>
</evidence>